<gene>
    <name evidence="15" type="ORF">GW587_24785</name>
</gene>
<dbReference type="SUPFAM" id="SSF47384">
    <property type="entry name" value="Homodimeric domain of signal transducing histidine kinase"/>
    <property type="match status" value="1"/>
</dbReference>
<dbReference type="SMART" id="SM00387">
    <property type="entry name" value="HATPase_c"/>
    <property type="match status" value="1"/>
</dbReference>
<evidence type="ECO:0000259" key="14">
    <source>
        <dbReference type="PROSITE" id="PS50885"/>
    </source>
</evidence>
<keyword evidence="16" id="KW-1185">Reference proteome</keyword>
<evidence type="ECO:0000256" key="4">
    <source>
        <dbReference type="ARBA" id="ARBA00022553"/>
    </source>
</evidence>
<evidence type="ECO:0000256" key="10">
    <source>
        <dbReference type="ARBA" id="ARBA00023136"/>
    </source>
</evidence>
<evidence type="ECO:0000313" key="16">
    <source>
        <dbReference type="Proteomes" id="UP000666369"/>
    </source>
</evidence>
<dbReference type="InterPro" id="IPR050428">
    <property type="entry name" value="TCS_sensor_his_kinase"/>
</dbReference>
<dbReference type="PROSITE" id="PS50109">
    <property type="entry name" value="HIS_KIN"/>
    <property type="match status" value="1"/>
</dbReference>
<dbReference type="SMART" id="SM00388">
    <property type="entry name" value="HisKA"/>
    <property type="match status" value="1"/>
</dbReference>
<evidence type="ECO:0000256" key="11">
    <source>
        <dbReference type="SAM" id="MobiDB-lite"/>
    </source>
</evidence>
<dbReference type="Gene3D" id="3.30.565.10">
    <property type="entry name" value="Histidine kinase-like ATPase, C-terminal domain"/>
    <property type="match status" value="1"/>
</dbReference>
<feature type="transmembrane region" description="Helical" evidence="12">
    <location>
        <begin position="171"/>
        <end position="189"/>
    </location>
</feature>
<dbReference type="Proteomes" id="UP000666369">
    <property type="component" value="Unassembled WGS sequence"/>
</dbReference>
<evidence type="ECO:0000256" key="2">
    <source>
        <dbReference type="ARBA" id="ARBA00004370"/>
    </source>
</evidence>
<evidence type="ECO:0000256" key="5">
    <source>
        <dbReference type="ARBA" id="ARBA00022679"/>
    </source>
</evidence>
<dbReference type="SUPFAM" id="SSF55874">
    <property type="entry name" value="ATPase domain of HSP90 chaperone/DNA topoisomerase II/histidine kinase"/>
    <property type="match status" value="1"/>
</dbReference>
<dbReference type="InterPro" id="IPR036890">
    <property type="entry name" value="HATPase_C_sf"/>
</dbReference>
<dbReference type="CDD" id="cd00082">
    <property type="entry name" value="HisKA"/>
    <property type="match status" value="1"/>
</dbReference>
<dbReference type="Pfam" id="PF00672">
    <property type="entry name" value="HAMP"/>
    <property type="match status" value="1"/>
</dbReference>
<accession>A0ABX0FS24</accession>
<dbReference type="SMART" id="SM00304">
    <property type="entry name" value="HAMP"/>
    <property type="match status" value="2"/>
</dbReference>
<evidence type="ECO:0000256" key="3">
    <source>
        <dbReference type="ARBA" id="ARBA00012438"/>
    </source>
</evidence>
<evidence type="ECO:0000256" key="7">
    <source>
        <dbReference type="ARBA" id="ARBA00022777"/>
    </source>
</evidence>
<comment type="caution">
    <text evidence="15">The sequence shown here is derived from an EMBL/GenBank/DDBJ whole genome shotgun (WGS) entry which is preliminary data.</text>
</comment>
<evidence type="ECO:0000256" key="8">
    <source>
        <dbReference type="ARBA" id="ARBA00022989"/>
    </source>
</evidence>
<dbReference type="InterPro" id="IPR036097">
    <property type="entry name" value="HisK_dim/P_sf"/>
</dbReference>
<dbReference type="RefSeq" id="WP_166107593.1">
    <property type="nucleotide sequence ID" value="NZ_JAADJT010000013.1"/>
</dbReference>
<organism evidence="15 16">
    <name type="scientific">Duganella aceris</name>
    <dbReference type="NCBI Taxonomy" id="2703883"/>
    <lineage>
        <taxon>Bacteria</taxon>
        <taxon>Pseudomonadati</taxon>
        <taxon>Pseudomonadota</taxon>
        <taxon>Betaproteobacteria</taxon>
        <taxon>Burkholderiales</taxon>
        <taxon>Oxalobacteraceae</taxon>
        <taxon>Telluria group</taxon>
        <taxon>Duganella</taxon>
    </lineage>
</organism>
<dbReference type="PANTHER" id="PTHR45436">
    <property type="entry name" value="SENSOR HISTIDINE KINASE YKOH"/>
    <property type="match status" value="1"/>
</dbReference>
<keyword evidence="7" id="KW-0418">Kinase</keyword>
<evidence type="ECO:0000313" key="15">
    <source>
        <dbReference type="EMBL" id="NGZ87462.1"/>
    </source>
</evidence>
<dbReference type="EMBL" id="JAADJT010000013">
    <property type="protein sequence ID" value="NGZ87462.1"/>
    <property type="molecule type" value="Genomic_DNA"/>
</dbReference>
<comment type="catalytic activity">
    <reaction evidence="1">
        <text>ATP + protein L-histidine = ADP + protein N-phospho-L-histidine.</text>
        <dbReference type="EC" id="2.7.13.3"/>
    </reaction>
</comment>
<dbReference type="Pfam" id="PF02518">
    <property type="entry name" value="HATPase_c"/>
    <property type="match status" value="1"/>
</dbReference>
<dbReference type="EC" id="2.7.13.3" evidence="3"/>
<keyword evidence="6 12" id="KW-0812">Transmembrane</keyword>
<name>A0ABX0FS24_9BURK</name>
<feature type="region of interest" description="Disordered" evidence="11">
    <location>
        <begin position="446"/>
        <end position="474"/>
    </location>
</feature>
<evidence type="ECO:0000256" key="12">
    <source>
        <dbReference type="SAM" id="Phobius"/>
    </source>
</evidence>
<reference evidence="16" key="2">
    <citation type="submission" date="2023-07" db="EMBL/GenBank/DDBJ databases">
        <title>Duganella aceri sp. nov., isolated from tree sap.</title>
        <authorList>
            <person name="Kim I.S."/>
        </authorList>
    </citation>
    <scope>NUCLEOTIDE SEQUENCE [LARGE SCALE GENOMIC DNA]</scope>
    <source>
        <strain evidence="16">SAP-35</strain>
    </source>
</reference>
<dbReference type="InterPro" id="IPR003661">
    <property type="entry name" value="HisK_dim/P_dom"/>
</dbReference>
<evidence type="ECO:0000259" key="13">
    <source>
        <dbReference type="PROSITE" id="PS50109"/>
    </source>
</evidence>
<proteinExistence type="predicted"/>
<dbReference type="SUPFAM" id="SSF158472">
    <property type="entry name" value="HAMP domain-like"/>
    <property type="match status" value="1"/>
</dbReference>
<keyword evidence="5" id="KW-0808">Transferase</keyword>
<reference evidence="15 16" key="1">
    <citation type="submission" date="2020-01" db="EMBL/GenBank/DDBJ databases">
        <authorList>
            <person name="Lee S.D."/>
        </authorList>
    </citation>
    <scope>NUCLEOTIDE SEQUENCE [LARGE SCALE GENOMIC DNA]</scope>
    <source>
        <strain evidence="15 16">SAP-35</strain>
    </source>
</reference>
<dbReference type="PANTHER" id="PTHR45436:SF5">
    <property type="entry name" value="SENSOR HISTIDINE KINASE TRCS"/>
    <property type="match status" value="1"/>
</dbReference>
<evidence type="ECO:0000256" key="9">
    <source>
        <dbReference type="ARBA" id="ARBA00023012"/>
    </source>
</evidence>
<dbReference type="CDD" id="cd06225">
    <property type="entry name" value="HAMP"/>
    <property type="match status" value="1"/>
</dbReference>
<protein>
    <recommendedName>
        <fullName evidence="3">histidine kinase</fullName>
        <ecNumber evidence="3">2.7.13.3</ecNumber>
    </recommendedName>
</protein>
<dbReference type="PROSITE" id="PS50885">
    <property type="entry name" value="HAMP"/>
    <property type="match status" value="1"/>
</dbReference>
<comment type="subcellular location">
    <subcellularLocation>
        <location evidence="2">Membrane</location>
    </subcellularLocation>
</comment>
<dbReference type="InterPro" id="IPR005467">
    <property type="entry name" value="His_kinase_dom"/>
</dbReference>
<evidence type="ECO:0000256" key="6">
    <source>
        <dbReference type="ARBA" id="ARBA00022692"/>
    </source>
</evidence>
<sequence>MVKIGITARLFLSLLIVSVLTAVGVGLGTRWSFQRGFQGYLNEVEARRMEAMAFEFAQAYVEHGNNWAFIRGNRAAWERYTGAIGRERATSARPGGDSIYYAVADKAPRRLGLYDMQGHHLAGNLQDGPDLRHQPIVVDGVAVGTLAGAPLRGLQEEAEQGFQLQQQRDSLGIGLATLVLAALAAMLLARSFVAPTRRLIAAAAKVAAGDYGVRVPHGHRDELGTLARNFNIMAATLESNEALRRHFMADISHELRTPLSVLQAQLEAMEDGIEPTDANSLSLLMDEVATLSRLVEDMRQITLSEVGAFDYRREALDLAALLASEAHKWREPLAQAGIALRLDSPAALTVEGDTVRLRQLLRNLFNNVLRHAEGASALEVRLQARGRQVELRIADNGAGVADAALPLLFDRFWRGDRARSRATGGSGLGLAICRSIAEAHGGVISASHGKQSANHRADHDASDRAGAAASHGALGRAGQGADDGAIVSAVGAVGHGAVAAVRNVGAGTERAAPRGLTVLITLPLPGADA</sequence>
<feature type="domain" description="Histidine kinase" evidence="13">
    <location>
        <begin position="250"/>
        <end position="445"/>
    </location>
</feature>
<keyword evidence="9" id="KW-0902">Two-component regulatory system</keyword>
<dbReference type="InterPro" id="IPR003594">
    <property type="entry name" value="HATPase_dom"/>
</dbReference>
<dbReference type="Pfam" id="PF00512">
    <property type="entry name" value="HisKA"/>
    <property type="match status" value="1"/>
</dbReference>
<keyword evidence="8 12" id="KW-1133">Transmembrane helix</keyword>
<dbReference type="Gene3D" id="1.10.287.130">
    <property type="match status" value="1"/>
</dbReference>
<feature type="domain" description="HAMP" evidence="14">
    <location>
        <begin position="190"/>
        <end position="242"/>
    </location>
</feature>
<dbReference type="InterPro" id="IPR004358">
    <property type="entry name" value="Sig_transdc_His_kin-like_C"/>
</dbReference>
<keyword evidence="10 12" id="KW-0472">Membrane</keyword>
<dbReference type="Gene3D" id="6.10.340.10">
    <property type="match status" value="1"/>
</dbReference>
<dbReference type="InterPro" id="IPR003660">
    <property type="entry name" value="HAMP_dom"/>
</dbReference>
<evidence type="ECO:0000256" key="1">
    <source>
        <dbReference type="ARBA" id="ARBA00000085"/>
    </source>
</evidence>
<dbReference type="PRINTS" id="PR00344">
    <property type="entry name" value="BCTRLSENSOR"/>
</dbReference>
<keyword evidence="4" id="KW-0597">Phosphoprotein</keyword>